<dbReference type="GO" id="GO:0005525">
    <property type="term" value="F:GTP binding"/>
    <property type="evidence" value="ECO:0007669"/>
    <property type="project" value="TreeGrafter"/>
</dbReference>
<dbReference type="InterPro" id="IPR039761">
    <property type="entry name" value="Bms1/Tsr1"/>
</dbReference>
<comment type="caution">
    <text evidence="4">The sequence shown here is derived from an EMBL/GenBank/DDBJ whole genome shotgun (WGS) entry which is preliminary data.</text>
</comment>
<sequence length="987" mass="103488">MKLSRQAGKGPSLPSSASPSVASLLPYCAPGGPQHDTYGVRLHERLAAVARPRVVDLRPDACVTLVACLARTAPGPAPLDGRLLLRPQQRLAPALADGRLSGPQLLTLLEAIAAANARAAPLLPALELQLLRFAASGPKPGPQHALPAPPRSEGPPQHAALAGPEPLPGAGRGTAQAGGLGAEAAAQAMIALGRLQRDGAVAELARCSAAASGPALARMPPEDVAQLLRVLGAACERGQSEWVGGAGGAAGSSAAAAGATVLGAAGMELVGAAWGALEGRLELLGGAALVDAACGLAACGYDRGEAYDQLAARLCGRCKALPGWSLARPARPLHRGGHLSRHPELAERIAKYGTRDIARGSVGVLKPEAVAQLAEVFSEAGPQYGGLFLAAAHRDVTPREVVRANPKADRDVILYGYLRGTNIKPQQRVHIAGVGDFTIQVQYTGAPGRPADEGEAMVRQLQATQQPVDEALARGRIRMFQGVGGGAGEGDSDSGDEGSGSEEGDEDEEMSGSEEGTDDEDGSDDEGEGEEDEDEGPVDPSKVLRRGMPRSAKASAAADGRMRRAAVFGEGSVPVQPQSDDEDDEDDEEDDEEGGTDVDSEGEEEEEEEEETAGGSARKRRRLADGRAALDERRGFKEDEEEEEEEEEAEGLGAAARWKAGMASRSFFAERSSDLAAFVYGKRSVAGAAGEEEDDEEEGLAGGSRRGRDGEGEGRGLGDIEDEEAEGAGGSEDSDDDFFRLKQRSDRSERAKAGSLEAVDALTCVPCSQVFGDFEDIEAGEKHAGDAVSDAARKAIGDARSEAVRLRAIKAAKKAAFDTAYDTKDGRGSKEEGGEEGGKGAGEDGEGEDGEGKDGKGKDGKPGKPGGRPKDEETYYDAIKKDMVARQAATRSLLDGLDPATRLAMEGHRPGAYVRLRFAGVPCELVTNHDPRRPLLVGGLGQGEEKLGMMRLRFKRHRWFPKLLKNRDPLIFSVGWRRFQSLPVYAN</sequence>
<feature type="compositionally biased region" description="Basic and acidic residues" evidence="1">
    <location>
        <begin position="706"/>
        <end position="718"/>
    </location>
</feature>
<dbReference type="OrthoDB" id="10260897at2759"/>
<feature type="compositionally biased region" description="Basic and acidic residues" evidence="1">
    <location>
        <begin position="850"/>
        <end position="872"/>
    </location>
</feature>
<feature type="compositionally biased region" description="Acidic residues" evidence="1">
    <location>
        <begin position="579"/>
        <end position="612"/>
    </location>
</feature>
<dbReference type="Proteomes" id="UP000236333">
    <property type="component" value="Unassembled WGS sequence"/>
</dbReference>
<dbReference type="Pfam" id="PF08142">
    <property type="entry name" value="AARP2CN"/>
    <property type="match status" value="1"/>
</dbReference>
<evidence type="ECO:0000259" key="2">
    <source>
        <dbReference type="SMART" id="SM00785"/>
    </source>
</evidence>
<proteinExistence type="predicted"/>
<dbReference type="GO" id="GO:0000479">
    <property type="term" value="P:endonucleolytic cleavage of tricistronic rRNA transcript (SSU-rRNA, 5.8S rRNA, LSU-rRNA)"/>
    <property type="evidence" value="ECO:0007669"/>
    <property type="project" value="TreeGrafter"/>
</dbReference>
<feature type="region of interest" description="Disordered" evidence="1">
    <location>
        <begin position="137"/>
        <end position="178"/>
    </location>
</feature>
<organism evidence="4 5">
    <name type="scientific">Tetrabaena socialis</name>
    <dbReference type="NCBI Taxonomy" id="47790"/>
    <lineage>
        <taxon>Eukaryota</taxon>
        <taxon>Viridiplantae</taxon>
        <taxon>Chlorophyta</taxon>
        <taxon>core chlorophytes</taxon>
        <taxon>Chlorophyceae</taxon>
        <taxon>CS clade</taxon>
        <taxon>Chlamydomonadales</taxon>
        <taxon>Tetrabaenaceae</taxon>
        <taxon>Tetrabaena</taxon>
    </lineage>
</organism>
<name>A0A2J7ZXM7_9CHLO</name>
<feature type="region of interest" description="Disordered" evidence="1">
    <location>
        <begin position="481"/>
        <end position="656"/>
    </location>
</feature>
<dbReference type="InterPro" id="IPR007034">
    <property type="entry name" value="BMS1_TSR1_C"/>
</dbReference>
<dbReference type="SMART" id="SM00785">
    <property type="entry name" value="AARP2CN"/>
    <property type="match status" value="1"/>
</dbReference>
<protein>
    <submittedName>
        <fullName evidence="4">Ribosome biogenesis protein BMS1</fullName>
    </submittedName>
</protein>
<evidence type="ECO:0000259" key="3">
    <source>
        <dbReference type="SMART" id="SM01362"/>
    </source>
</evidence>
<dbReference type="GO" id="GO:0034511">
    <property type="term" value="F:U3 snoRNA binding"/>
    <property type="evidence" value="ECO:0007669"/>
    <property type="project" value="TreeGrafter"/>
</dbReference>
<keyword evidence="5" id="KW-1185">Reference proteome</keyword>
<dbReference type="GO" id="GO:0003924">
    <property type="term" value="F:GTPase activity"/>
    <property type="evidence" value="ECO:0007669"/>
    <property type="project" value="TreeGrafter"/>
</dbReference>
<dbReference type="GO" id="GO:0030686">
    <property type="term" value="C:90S preribosome"/>
    <property type="evidence" value="ECO:0007669"/>
    <property type="project" value="TreeGrafter"/>
</dbReference>
<dbReference type="GO" id="GO:0000462">
    <property type="term" value="P:maturation of SSU-rRNA from tricistronic rRNA transcript (SSU-rRNA, 5.8S rRNA, LSU-rRNA)"/>
    <property type="evidence" value="ECO:0007669"/>
    <property type="project" value="TreeGrafter"/>
</dbReference>
<feature type="compositionally biased region" description="Basic and acidic residues" evidence="1">
    <location>
        <begin position="821"/>
        <end position="842"/>
    </location>
</feature>
<accession>A0A2J7ZXM7</accession>
<reference evidence="4 5" key="1">
    <citation type="journal article" date="2017" name="Mol. Biol. Evol.">
        <title>The 4-celled Tetrabaena socialis nuclear genome reveals the essential components for genetic control of cell number at the origin of multicellularity in the volvocine lineage.</title>
        <authorList>
            <person name="Featherston J."/>
            <person name="Arakaki Y."/>
            <person name="Hanschen E.R."/>
            <person name="Ferris P.J."/>
            <person name="Michod R.E."/>
            <person name="Olson B.J.S.C."/>
            <person name="Nozaki H."/>
            <person name="Durand P.M."/>
        </authorList>
    </citation>
    <scope>NUCLEOTIDE SEQUENCE [LARGE SCALE GENOMIC DNA]</scope>
    <source>
        <strain evidence="4 5">NIES-571</strain>
    </source>
</reference>
<dbReference type="SMART" id="SM01362">
    <property type="entry name" value="DUF663"/>
    <property type="match status" value="1"/>
</dbReference>
<dbReference type="InterPro" id="IPR012948">
    <property type="entry name" value="AARP2CN"/>
</dbReference>
<feature type="compositionally biased region" description="Acidic residues" evidence="1">
    <location>
        <begin position="638"/>
        <end position="650"/>
    </location>
</feature>
<dbReference type="GO" id="GO:0005634">
    <property type="term" value="C:nucleus"/>
    <property type="evidence" value="ECO:0007669"/>
    <property type="project" value="InterPro"/>
</dbReference>
<dbReference type="EMBL" id="PGGS01000342">
    <property type="protein sequence ID" value="PNH05005.1"/>
    <property type="molecule type" value="Genomic_DNA"/>
</dbReference>
<dbReference type="PANTHER" id="PTHR12858:SF2">
    <property type="entry name" value="RIBOSOME BIOGENESIS PROTEIN BMS1 HOMOLOG"/>
    <property type="match status" value="1"/>
</dbReference>
<feature type="compositionally biased region" description="Acidic residues" evidence="1">
    <location>
        <begin position="690"/>
        <end position="699"/>
    </location>
</feature>
<dbReference type="Pfam" id="PF04950">
    <property type="entry name" value="RIBIOP_C"/>
    <property type="match status" value="1"/>
</dbReference>
<feature type="compositionally biased region" description="Acidic residues" evidence="1">
    <location>
        <begin position="719"/>
        <end position="736"/>
    </location>
</feature>
<feature type="domain" description="Ribosome biogenesis protein BMS1/TSR1 C-terminal" evidence="3">
    <location>
        <begin position="795"/>
        <end position="987"/>
    </location>
</feature>
<feature type="compositionally biased region" description="Acidic residues" evidence="1">
    <location>
        <begin position="490"/>
        <end position="537"/>
    </location>
</feature>
<feature type="domain" description="AARP2CN" evidence="2">
    <location>
        <begin position="369"/>
        <end position="448"/>
    </location>
</feature>
<evidence type="ECO:0000313" key="5">
    <source>
        <dbReference type="Proteomes" id="UP000236333"/>
    </source>
</evidence>
<dbReference type="PANTHER" id="PTHR12858">
    <property type="entry name" value="RIBOSOME BIOGENESIS PROTEIN"/>
    <property type="match status" value="1"/>
</dbReference>
<feature type="region of interest" description="Disordered" evidence="1">
    <location>
        <begin position="818"/>
        <end position="872"/>
    </location>
</feature>
<gene>
    <name evidence="4" type="ORF">TSOC_008771</name>
</gene>
<feature type="compositionally biased region" description="Basic and acidic residues" evidence="1">
    <location>
        <begin position="737"/>
        <end position="752"/>
    </location>
</feature>
<feature type="compositionally biased region" description="Basic and acidic residues" evidence="1">
    <location>
        <begin position="623"/>
        <end position="637"/>
    </location>
</feature>
<evidence type="ECO:0000256" key="1">
    <source>
        <dbReference type="SAM" id="MobiDB-lite"/>
    </source>
</evidence>
<feature type="region of interest" description="Disordered" evidence="1">
    <location>
        <begin position="685"/>
        <end position="755"/>
    </location>
</feature>
<dbReference type="AlphaFoldDB" id="A0A2J7ZXM7"/>
<evidence type="ECO:0000313" key="4">
    <source>
        <dbReference type="EMBL" id="PNH05005.1"/>
    </source>
</evidence>